<evidence type="ECO:0000313" key="3">
    <source>
        <dbReference type="Proteomes" id="UP001152747"/>
    </source>
</evidence>
<feature type="compositionally biased region" description="Basic and acidic residues" evidence="1">
    <location>
        <begin position="64"/>
        <end position="76"/>
    </location>
</feature>
<organism evidence="2 3">
    <name type="scientific">Caenorhabditis angaria</name>
    <dbReference type="NCBI Taxonomy" id="860376"/>
    <lineage>
        <taxon>Eukaryota</taxon>
        <taxon>Metazoa</taxon>
        <taxon>Ecdysozoa</taxon>
        <taxon>Nematoda</taxon>
        <taxon>Chromadorea</taxon>
        <taxon>Rhabditida</taxon>
        <taxon>Rhabditina</taxon>
        <taxon>Rhabditomorpha</taxon>
        <taxon>Rhabditoidea</taxon>
        <taxon>Rhabditidae</taxon>
        <taxon>Peloderinae</taxon>
        <taxon>Caenorhabditis</taxon>
    </lineage>
</organism>
<accession>A0A9P1N352</accession>
<proteinExistence type="predicted"/>
<feature type="compositionally biased region" description="Basic residues" evidence="1">
    <location>
        <begin position="10"/>
        <end position="28"/>
    </location>
</feature>
<name>A0A9P1N352_9PELO</name>
<gene>
    <name evidence="2" type="ORF">CAMP_LOCUS8807</name>
</gene>
<protein>
    <submittedName>
        <fullName evidence="2">Uncharacterized protein</fullName>
    </submittedName>
</protein>
<dbReference type="AlphaFoldDB" id="A0A9P1N352"/>
<keyword evidence="3" id="KW-1185">Reference proteome</keyword>
<dbReference type="EMBL" id="CANHGI010000003">
    <property type="protein sequence ID" value="CAI5446170.1"/>
    <property type="molecule type" value="Genomic_DNA"/>
</dbReference>
<dbReference type="Proteomes" id="UP001152747">
    <property type="component" value="Unassembled WGS sequence"/>
</dbReference>
<comment type="caution">
    <text evidence="2">The sequence shown here is derived from an EMBL/GenBank/DDBJ whole genome shotgun (WGS) entry which is preliminary data.</text>
</comment>
<evidence type="ECO:0000256" key="1">
    <source>
        <dbReference type="SAM" id="MobiDB-lite"/>
    </source>
</evidence>
<feature type="region of interest" description="Disordered" evidence="1">
    <location>
        <begin position="1"/>
        <end position="76"/>
    </location>
</feature>
<sequence>MVNEAEPKKVARRAAKKAPKKRGKKKPLFPREDVSGERKKRIKQAREQGLRRGYQYETDSEAEEEKKEKPAGEKKT</sequence>
<reference evidence="2" key="1">
    <citation type="submission" date="2022-11" db="EMBL/GenBank/DDBJ databases">
        <authorList>
            <person name="Kikuchi T."/>
        </authorList>
    </citation>
    <scope>NUCLEOTIDE SEQUENCE</scope>
    <source>
        <strain evidence="2">PS1010</strain>
    </source>
</reference>
<evidence type="ECO:0000313" key="2">
    <source>
        <dbReference type="EMBL" id="CAI5446170.1"/>
    </source>
</evidence>